<dbReference type="Pfam" id="PF00440">
    <property type="entry name" value="TetR_N"/>
    <property type="match status" value="1"/>
</dbReference>
<dbReference type="GO" id="GO:0003700">
    <property type="term" value="F:DNA-binding transcription factor activity"/>
    <property type="evidence" value="ECO:0007669"/>
    <property type="project" value="TreeGrafter"/>
</dbReference>
<evidence type="ECO:0000256" key="5">
    <source>
        <dbReference type="PROSITE-ProRule" id="PRU00335"/>
    </source>
</evidence>
<sequence>MADTPGAGWVSTSTDEFDETTEEIMRAVYRALSKNGYPETTMAEIASEFEKSKGLLYYHYDSKEAILNDFFTYLCQRLQSSLIEESYEDPYERLLAVVDRILPAAIDDEQLEFRQALFEVRSQAPHNRSYYEQIRRSDRIILETLTETIQQGVETGRFADVDPERRAELLFSTLYGIMERGAALGDRDLVERNREMVRVRLERTLLA</sequence>
<dbReference type="PANTHER" id="PTHR30055:SF234">
    <property type="entry name" value="HTH-TYPE TRANSCRIPTIONAL REGULATOR BETI"/>
    <property type="match status" value="1"/>
</dbReference>
<evidence type="ECO:0000313" key="8">
    <source>
        <dbReference type="Proteomes" id="UP000182829"/>
    </source>
</evidence>
<keyword evidence="1" id="KW-0678">Repressor</keyword>
<dbReference type="InterPro" id="IPR001647">
    <property type="entry name" value="HTH_TetR"/>
</dbReference>
<protein>
    <submittedName>
        <fullName evidence="7">Transcriptional regulator, TetR family</fullName>
    </submittedName>
</protein>
<keyword evidence="3 5" id="KW-0238">DNA-binding</keyword>
<evidence type="ECO:0000259" key="6">
    <source>
        <dbReference type="PROSITE" id="PS50977"/>
    </source>
</evidence>
<dbReference type="SUPFAM" id="SSF46689">
    <property type="entry name" value="Homeodomain-like"/>
    <property type="match status" value="1"/>
</dbReference>
<dbReference type="GeneID" id="14207135"/>
<dbReference type="InterPro" id="IPR009057">
    <property type="entry name" value="Homeodomain-like_sf"/>
</dbReference>
<name>A0A1I3KY07_9EURY</name>
<feature type="domain" description="HTH tetR-type" evidence="6">
    <location>
        <begin position="18"/>
        <end position="78"/>
    </location>
</feature>
<keyword evidence="2" id="KW-0805">Transcription regulation</keyword>
<dbReference type="InterPro" id="IPR036271">
    <property type="entry name" value="Tet_transcr_reg_TetR-rel_C_sf"/>
</dbReference>
<proteinExistence type="predicted"/>
<reference evidence="7 8" key="1">
    <citation type="submission" date="2016-10" db="EMBL/GenBank/DDBJ databases">
        <authorList>
            <person name="de Groot N.N."/>
        </authorList>
    </citation>
    <scope>NUCLEOTIDE SEQUENCE [LARGE SCALE GENOMIC DNA]</scope>
    <source>
        <strain evidence="7 8">SP2</strain>
    </source>
</reference>
<accession>A0A1I3KY07</accession>
<organism evidence="7 8">
    <name type="scientific">Natronobacterium gregoryi</name>
    <dbReference type="NCBI Taxonomy" id="44930"/>
    <lineage>
        <taxon>Archaea</taxon>
        <taxon>Methanobacteriati</taxon>
        <taxon>Methanobacteriota</taxon>
        <taxon>Stenosarchaea group</taxon>
        <taxon>Halobacteria</taxon>
        <taxon>Halobacteriales</taxon>
        <taxon>Natrialbaceae</taxon>
        <taxon>Natronobacterium</taxon>
    </lineage>
</organism>
<evidence type="ECO:0000256" key="3">
    <source>
        <dbReference type="ARBA" id="ARBA00023125"/>
    </source>
</evidence>
<evidence type="ECO:0000256" key="4">
    <source>
        <dbReference type="ARBA" id="ARBA00023163"/>
    </source>
</evidence>
<dbReference type="AlphaFoldDB" id="A0A1I3KY07"/>
<dbReference type="InterPro" id="IPR050109">
    <property type="entry name" value="HTH-type_TetR-like_transc_reg"/>
</dbReference>
<dbReference type="SUPFAM" id="SSF48498">
    <property type="entry name" value="Tetracyclin repressor-like, C-terminal domain"/>
    <property type="match status" value="1"/>
</dbReference>
<feature type="DNA-binding region" description="H-T-H motif" evidence="5">
    <location>
        <begin position="41"/>
        <end position="60"/>
    </location>
</feature>
<keyword evidence="4" id="KW-0804">Transcription</keyword>
<dbReference type="PROSITE" id="PS50977">
    <property type="entry name" value="HTH_TETR_2"/>
    <property type="match status" value="1"/>
</dbReference>
<dbReference type="RefSeq" id="WP_005575450.1">
    <property type="nucleotide sequence ID" value="NZ_FORO01000005.1"/>
</dbReference>
<dbReference type="EMBL" id="FORO01000005">
    <property type="protein sequence ID" value="SFI77290.1"/>
    <property type="molecule type" value="Genomic_DNA"/>
</dbReference>
<dbReference type="GO" id="GO:0000976">
    <property type="term" value="F:transcription cis-regulatory region binding"/>
    <property type="evidence" value="ECO:0007669"/>
    <property type="project" value="TreeGrafter"/>
</dbReference>
<dbReference type="PANTHER" id="PTHR30055">
    <property type="entry name" value="HTH-TYPE TRANSCRIPTIONAL REGULATOR RUTR"/>
    <property type="match status" value="1"/>
</dbReference>
<evidence type="ECO:0000256" key="1">
    <source>
        <dbReference type="ARBA" id="ARBA00022491"/>
    </source>
</evidence>
<evidence type="ECO:0000313" key="7">
    <source>
        <dbReference type="EMBL" id="SFI77290.1"/>
    </source>
</evidence>
<dbReference type="InterPro" id="IPR039538">
    <property type="entry name" value="BetI_C"/>
</dbReference>
<dbReference type="PRINTS" id="PR00455">
    <property type="entry name" value="HTHTETR"/>
</dbReference>
<dbReference type="Gene3D" id="1.10.357.10">
    <property type="entry name" value="Tetracycline Repressor, domain 2"/>
    <property type="match status" value="1"/>
</dbReference>
<dbReference type="OMA" id="YAELTMQ"/>
<dbReference type="OrthoDB" id="135877at2157"/>
<dbReference type="Proteomes" id="UP000182829">
    <property type="component" value="Unassembled WGS sequence"/>
</dbReference>
<gene>
    <name evidence="7" type="ORF">SAMN05443661_10576</name>
</gene>
<evidence type="ECO:0000256" key="2">
    <source>
        <dbReference type="ARBA" id="ARBA00023015"/>
    </source>
</evidence>
<dbReference type="Pfam" id="PF13977">
    <property type="entry name" value="TetR_C_6"/>
    <property type="match status" value="1"/>
</dbReference>